<sequence>MPKSRSLSFAYTRTLDLSDSAKACAVLKAIGRSI</sequence>
<dbReference type="KEGG" id="ani:ANIA_11270"/>
<proteinExistence type="predicted"/>
<dbReference type="Proteomes" id="UP000000560">
    <property type="component" value="Chromosome VIII"/>
</dbReference>
<dbReference type="EMBL" id="BN001308">
    <property type="protein sequence ID" value="CBF89334.1"/>
    <property type="molecule type" value="Genomic_DNA"/>
</dbReference>
<protein>
    <submittedName>
        <fullName evidence="1">Uncharacterized protein</fullName>
    </submittedName>
</protein>
<accession>C8VSW3</accession>
<gene>
    <name evidence="1" type="ORF">ANIA_11270</name>
</gene>
<evidence type="ECO:0000313" key="1">
    <source>
        <dbReference type="EMBL" id="CBF89334.1"/>
    </source>
</evidence>
<reference evidence="2" key="2">
    <citation type="journal article" date="2009" name="Fungal Genet. Biol.">
        <title>The 2008 update of the Aspergillus nidulans genome annotation: a community effort.</title>
        <authorList>
            <person name="Wortman J.R."/>
            <person name="Gilsenan J.M."/>
            <person name="Joardar V."/>
            <person name="Deegan J."/>
            <person name="Clutterbuck J."/>
            <person name="Andersen M.R."/>
            <person name="Archer D."/>
            <person name="Bencina M."/>
            <person name="Braus G."/>
            <person name="Coutinho P."/>
            <person name="von Dohren H."/>
            <person name="Doonan J."/>
            <person name="Driessen A.J."/>
            <person name="Durek P."/>
            <person name="Espeso E."/>
            <person name="Fekete E."/>
            <person name="Flipphi M."/>
            <person name="Estrada C.G."/>
            <person name="Geysens S."/>
            <person name="Goldman G."/>
            <person name="de Groot P.W."/>
            <person name="Hansen K."/>
            <person name="Harris S.D."/>
            <person name="Heinekamp T."/>
            <person name="Helmstaedt K."/>
            <person name="Henrissat B."/>
            <person name="Hofmann G."/>
            <person name="Homan T."/>
            <person name="Horio T."/>
            <person name="Horiuchi H."/>
            <person name="James S."/>
            <person name="Jones M."/>
            <person name="Karaffa L."/>
            <person name="Karanyi Z."/>
            <person name="Kato M."/>
            <person name="Keller N."/>
            <person name="Kelly D.E."/>
            <person name="Kiel J.A."/>
            <person name="Kim J.M."/>
            <person name="van der Klei I.J."/>
            <person name="Klis F.M."/>
            <person name="Kovalchuk A."/>
            <person name="Krasevec N."/>
            <person name="Kubicek C.P."/>
            <person name="Liu B."/>
            <person name="Maccabe A."/>
            <person name="Meyer V."/>
            <person name="Mirabito P."/>
            <person name="Miskei M."/>
            <person name="Mos M."/>
            <person name="Mullins J."/>
            <person name="Nelson D.R."/>
            <person name="Nielsen J."/>
            <person name="Oakley B.R."/>
            <person name="Osmani S.A."/>
            <person name="Pakula T."/>
            <person name="Paszewski A."/>
            <person name="Paulsen I."/>
            <person name="Pilsyk S."/>
            <person name="Pocsi I."/>
            <person name="Punt P.J."/>
            <person name="Ram A.F."/>
            <person name="Ren Q."/>
            <person name="Robellet X."/>
            <person name="Robson G."/>
            <person name="Seiboth B."/>
            <person name="van Solingen P."/>
            <person name="Specht T."/>
            <person name="Sun J."/>
            <person name="Taheri-Talesh N."/>
            <person name="Takeshita N."/>
            <person name="Ussery D."/>
            <person name="vanKuyk P.A."/>
            <person name="Visser H."/>
            <person name="van de Vondervoort P.J."/>
            <person name="de Vries R.P."/>
            <person name="Walton J."/>
            <person name="Xiang X."/>
            <person name="Xiong Y."/>
            <person name="Zeng A.P."/>
            <person name="Brandt B.W."/>
            <person name="Cornell M.J."/>
            <person name="van den Hondel C.A."/>
            <person name="Visser J."/>
            <person name="Oliver S.G."/>
            <person name="Turner G."/>
        </authorList>
    </citation>
    <scope>GENOME REANNOTATION</scope>
    <source>
        <strain evidence="2">FGSC A4 / ATCC 38163 / CBS 112.46 / NRRL 194 / M139</strain>
    </source>
</reference>
<dbReference type="InParanoid" id="C8VSW3"/>
<keyword evidence="2" id="KW-1185">Reference proteome</keyword>
<evidence type="ECO:0000313" key="2">
    <source>
        <dbReference type="Proteomes" id="UP000000560"/>
    </source>
</evidence>
<dbReference type="RefSeq" id="XP_050469201.1">
    <property type="nucleotide sequence ID" value="XM_050613379.1"/>
</dbReference>
<reference evidence="2" key="1">
    <citation type="journal article" date="2005" name="Nature">
        <title>Sequencing of Aspergillus nidulans and comparative analysis with A. fumigatus and A. oryzae.</title>
        <authorList>
            <person name="Galagan J.E."/>
            <person name="Calvo S.E."/>
            <person name="Cuomo C."/>
            <person name="Ma L.J."/>
            <person name="Wortman J.R."/>
            <person name="Batzoglou S."/>
            <person name="Lee S.I."/>
            <person name="Basturkmen M."/>
            <person name="Spevak C.C."/>
            <person name="Clutterbuck J."/>
            <person name="Kapitonov V."/>
            <person name="Jurka J."/>
            <person name="Scazzocchio C."/>
            <person name="Farman M."/>
            <person name="Butler J."/>
            <person name="Purcell S."/>
            <person name="Harris S."/>
            <person name="Braus G.H."/>
            <person name="Draht O."/>
            <person name="Busch S."/>
            <person name="D'Enfert C."/>
            <person name="Bouchier C."/>
            <person name="Goldman G.H."/>
            <person name="Bell-Pedersen D."/>
            <person name="Griffiths-Jones S."/>
            <person name="Doonan J.H."/>
            <person name="Yu J."/>
            <person name="Vienken K."/>
            <person name="Pain A."/>
            <person name="Freitag M."/>
            <person name="Selker E.U."/>
            <person name="Archer D.B."/>
            <person name="Penalva M.A."/>
            <person name="Oakley B.R."/>
            <person name="Momany M."/>
            <person name="Tanaka T."/>
            <person name="Kumagai T."/>
            <person name="Asai K."/>
            <person name="Machida M."/>
            <person name="Nierman W.C."/>
            <person name="Denning D.W."/>
            <person name="Caddick M."/>
            <person name="Hynes M."/>
            <person name="Paoletti M."/>
            <person name="Fischer R."/>
            <person name="Miller B."/>
            <person name="Dyer P."/>
            <person name="Sachs M.S."/>
            <person name="Osmani S.A."/>
            <person name="Birren B.W."/>
        </authorList>
    </citation>
    <scope>NUCLEOTIDE SEQUENCE [LARGE SCALE GENOMIC DNA]</scope>
    <source>
        <strain evidence="2">FGSC A4 / ATCC 38163 / CBS 112.46 / NRRL 194 / M139</strain>
    </source>
</reference>
<name>C8VSW3_EMENI</name>
<dbReference type="GeneID" id="74896880"/>
<dbReference type="HOGENOM" id="CLU_3377076_0_0_1"/>
<dbReference type="AlphaFoldDB" id="C8VSW3"/>
<organism evidence="1 2">
    <name type="scientific">Emericella nidulans (strain FGSC A4 / ATCC 38163 / CBS 112.46 / NRRL 194 / M139)</name>
    <name type="common">Aspergillus nidulans</name>
    <dbReference type="NCBI Taxonomy" id="227321"/>
    <lineage>
        <taxon>Eukaryota</taxon>
        <taxon>Fungi</taxon>
        <taxon>Dikarya</taxon>
        <taxon>Ascomycota</taxon>
        <taxon>Pezizomycotina</taxon>
        <taxon>Eurotiomycetes</taxon>
        <taxon>Eurotiomycetidae</taxon>
        <taxon>Eurotiales</taxon>
        <taxon>Aspergillaceae</taxon>
        <taxon>Aspergillus</taxon>
        <taxon>Aspergillus subgen. Nidulantes</taxon>
    </lineage>
</organism>